<dbReference type="EMBL" id="BAABCR010000013">
    <property type="protein sequence ID" value="GAA4028679.1"/>
    <property type="molecule type" value="Genomic_DNA"/>
</dbReference>
<dbReference type="SUPFAM" id="SSF52317">
    <property type="entry name" value="Class I glutamine amidotransferase-like"/>
    <property type="match status" value="1"/>
</dbReference>
<dbReference type="InterPro" id="IPR029062">
    <property type="entry name" value="Class_I_gatase-like"/>
</dbReference>
<dbReference type="PANTHER" id="PTHR12993">
    <property type="entry name" value="N-ACETYLGLUCOSAMINYL-PHOSPHATIDYLINOSITOL DE-N-ACETYLASE-RELATED"/>
    <property type="match status" value="1"/>
</dbReference>
<dbReference type="InterPro" id="IPR003737">
    <property type="entry name" value="GlcNAc_PI_deacetylase-related"/>
</dbReference>
<dbReference type="Pfam" id="PF02585">
    <property type="entry name" value="PIG-L"/>
    <property type="match status" value="1"/>
</dbReference>
<evidence type="ECO:0000313" key="2">
    <source>
        <dbReference type="EMBL" id="GAA4028679.1"/>
    </source>
</evidence>
<dbReference type="Proteomes" id="UP001500968">
    <property type="component" value="Unassembled WGS sequence"/>
</dbReference>
<feature type="chain" id="PRO_5047516234" evidence="1">
    <location>
        <begin position="22"/>
        <end position="834"/>
    </location>
</feature>
<sequence length="834" mass="94338">MQKLYLLLLSFFIAFSQSVWAQQPVKPNSVDIYHQIQKLNFLGSVLYIAAHPDDENTRLISYLSNDKKARTAYLSLTRGDGGQNLIGPDLRELLGVIRTQELIEARKIDGGEQFFSRANDFGFSKNPTETLQIWDKNQVLSDVVWAIRKFQPDIIINRFDHRSPGTTHGHHTASAMLSMEAFDLASDANQFQNQLQYVSTWQPKRVFFNTSWWFYGSQEKFKVADKTNLINLKIGTYYAALGKSNQEIAALSRSRHQSQGFGSTGTRGEEDEYIEFLKGEMPKDKTNLFEGIDTTWNRIKGGKAIGDILYAVEKNFDFKNPAASVAELVKAYSLIETLEDKHWKFVKLEEIKEIIAACTGLYLEAVTDVQEITPGSTLKVKWEAINRSDIVMNLKGIGAVPVYKHQGEQKIRPLQTNVSLTETITLDLPNNFDLTNAYWLNQTGTNGMYRVDNQENIGLPDVIRYAKVGFWININDVTIPYERNVVYKFNDDVKGEVYQPLDIVPLVTSSVAEKVYIFNSDRSKTVSVKIKAGKDNISGNAKLEVPQNWKVTPTEIPFTIDKKGQETVAVFTVTPSSEASEISIKSVITIGDREFDKEKIDINYSHIYKQMVLKTAEAKAIRVKIKTKNEKIAYLMGAGDEVPKSLTQMGYEVTILKPEEISAERLQNFDVVMTGIRAYNVVNALAYKQRLLLDFVQNGKTMIVQYNTMDELVTKDMSPFPLKISRDRVTEENAEVRFLAPNHPVLNYPNKITADDFKGWKQEQGLYYPSEWDANFTPILSANDQGEKPKNGALLVAKYGKGNYVYTGLSFFRELPEGVPGAFRLLANIIALGK</sequence>
<gene>
    <name evidence="2" type="ORF">GCM10022386_10420</name>
</gene>
<dbReference type="RefSeq" id="WP_324690643.1">
    <property type="nucleotide sequence ID" value="NZ_BAABCR010000013.1"/>
</dbReference>
<comment type="caution">
    <text evidence="2">The sequence shown here is derived from an EMBL/GenBank/DDBJ whole genome shotgun (WGS) entry which is preliminary data.</text>
</comment>
<reference evidence="3" key="1">
    <citation type="journal article" date="2019" name="Int. J. Syst. Evol. Microbiol.">
        <title>The Global Catalogue of Microorganisms (GCM) 10K type strain sequencing project: providing services to taxonomists for standard genome sequencing and annotation.</title>
        <authorList>
            <consortium name="The Broad Institute Genomics Platform"/>
            <consortium name="The Broad Institute Genome Sequencing Center for Infectious Disease"/>
            <person name="Wu L."/>
            <person name="Ma J."/>
        </authorList>
    </citation>
    <scope>NUCLEOTIDE SEQUENCE [LARGE SCALE GENOMIC DNA]</scope>
    <source>
        <strain evidence="3">JCM 17064</strain>
    </source>
</reference>
<feature type="signal peptide" evidence="1">
    <location>
        <begin position="1"/>
        <end position="21"/>
    </location>
</feature>
<dbReference type="PANTHER" id="PTHR12993:SF11">
    <property type="entry name" value="N-ACETYLGLUCOSAMINYL-PHOSPHATIDYLINOSITOL DE-N-ACETYLASE"/>
    <property type="match status" value="1"/>
</dbReference>
<dbReference type="InterPro" id="IPR024078">
    <property type="entry name" value="LmbE-like_dom_sf"/>
</dbReference>
<keyword evidence="1" id="KW-0732">Signal</keyword>
<dbReference type="Gene3D" id="3.40.50.10320">
    <property type="entry name" value="LmbE-like"/>
    <property type="match status" value="1"/>
</dbReference>
<evidence type="ECO:0000313" key="3">
    <source>
        <dbReference type="Proteomes" id="UP001500968"/>
    </source>
</evidence>
<keyword evidence="3" id="KW-1185">Reference proteome</keyword>
<evidence type="ECO:0000256" key="1">
    <source>
        <dbReference type="SAM" id="SignalP"/>
    </source>
</evidence>
<dbReference type="SUPFAM" id="SSF102588">
    <property type="entry name" value="LmbE-like"/>
    <property type="match status" value="1"/>
</dbReference>
<protein>
    <submittedName>
        <fullName evidence="2">PIG-L family deacetylase</fullName>
    </submittedName>
</protein>
<organism evidence="2 3">
    <name type="scientific">Flavobacterium cheonhonense</name>
    <dbReference type="NCBI Taxonomy" id="706185"/>
    <lineage>
        <taxon>Bacteria</taxon>
        <taxon>Pseudomonadati</taxon>
        <taxon>Bacteroidota</taxon>
        <taxon>Flavobacteriia</taxon>
        <taxon>Flavobacteriales</taxon>
        <taxon>Flavobacteriaceae</taxon>
        <taxon>Flavobacterium</taxon>
    </lineage>
</organism>
<proteinExistence type="predicted"/>
<name>A0ABP7TN81_9FLAO</name>
<accession>A0ABP7TN81</accession>